<accession>A0A5S4GCC7</accession>
<dbReference type="AlphaFoldDB" id="A0A5S4GCC7"/>
<dbReference type="OrthoDB" id="3478698at2"/>
<evidence type="ECO:0000313" key="2">
    <source>
        <dbReference type="EMBL" id="TMR30658.1"/>
    </source>
</evidence>
<proteinExistence type="predicted"/>
<reference evidence="2 3" key="1">
    <citation type="submission" date="2019-05" db="EMBL/GenBank/DDBJ databases">
        <title>Draft genome sequence of Actinomadura geliboluensis A8036.</title>
        <authorList>
            <person name="Saricaoglu S."/>
            <person name="Isik K."/>
        </authorList>
    </citation>
    <scope>NUCLEOTIDE SEQUENCE [LARGE SCALE GENOMIC DNA]</scope>
    <source>
        <strain evidence="2 3">A8036</strain>
    </source>
</reference>
<keyword evidence="3" id="KW-1185">Reference proteome</keyword>
<evidence type="ECO:0000313" key="3">
    <source>
        <dbReference type="Proteomes" id="UP000305238"/>
    </source>
</evidence>
<dbReference type="RefSeq" id="WP_138640453.1">
    <property type="nucleotide sequence ID" value="NZ_VCKZ01000332.1"/>
</dbReference>
<feature type="region of interest" description="Disordered" evidence="1">
    <location>
        <begin position="1"/>
        <end position="26"/>
    </location>
</feature>
<dbReference type="Proteomes" id="UP000305238">
    <property type="component" value="Unassembled WGS sequence"/>
</dbReference>
<organism evidence="2 3">
    <name type="scientific">Actinomadura geliboluensis</name>
    <dbReference type="NCBI Taxonomy" id="882440"/>
    <lineage>
        <taxon>Bacteria</taxon>
        <taxon>Bacillati</taxon>
        <taxon>Actinomycetota</taxon>
        <taxon>Actinomycetes</taxon>
        <taxon>Streptosporangiales</taxon>
        <taxon>Thermomonosporaceae</taxon>
        <taxon>Actinomadura</taxon>
    </lineage>
</organism>
<sequence>MSPEPPGKRVAGPRAPSEDAELLSSSPFADDLDATLAARPQRRSLPGPTLYLAAGIILVAGFLGGVQAQKWSSDGSERPAGGFTAGRPQGGYGGMPGAQPPGNVPGPGGFAGSGDTTTGTVVKVTGDTLYLRTTSGQTVKVATSEETRVRITKDGDLKNLASGANVTVRGTKAADGTLTATTVNQGAGR</sequence>
<feature type="region of interest" description="Disordered" evidence="1">
    <location>
        <begin position="72"/>
        <end position="110"/>
    </location>
</feature>
<gene>
    <name evidence="2" type="ORF">ETD96_33270</name>
</gene>
<protein>
    <submittedName>
        <fullName evidence="2">Uncharacterized protein</fullName>
    </submittedName>
</protein>
<name>A0A5S4GCC7_9ACTN</name>
<evidence type="ECO:0000256" key="1">
    <source>
        <dbReference type="SAM" id="MobiDB-lite"/>
    </source>
</evidence>
<dbReference type="EMBL" id="VCKZ01000332">
    <property type="protein sequence ID" value="TMR30658.1"/>
    <property type="molecule type" value="Genomic_DNA"/>
</dbReference>
<comment type="caution">
    <text evidence="2">The sequence shown here is derived from an EMBL/GenBank/DDBJ whole genome shotgun (WGS) entry which is preliminary data.</text>
</comment>